<evidence type="ECO:0000313" key="2">
    <source>
        <dbReference type="Proteomes" id="UP000821845"/>
    </source>
</evidence>
<accession>A0ACB7RRQ4</accession>
<dbReference type="Proteomes" id="UP000821845">
    <property type="component" value="Chromosome 9"/>
</dbReference>
<name>A0ACB7RRQ4_HYAAI</name>
<gene>
    <name evidence="1" type="ORF">HPB50_024607</name>
</gene>
<protein>
    <submittedName>
        <fullName evidence="1">Uncharacterized protein</fullName>
    </submittedName>
</protein>
<evidence type="ECO:0000313" key="1">
    <source>
        <dbReference type="EMBL" id="KAH6923184.1"/>
    </source>
</evidence>
<dbReference type="EMBL" id="CM023489">
    <property type="protein sequence ID" value="KAH6923184.1"/>
    <property type="molecule type" value="Genomic_DNA"/>
</dbReference>
<proteinExistence type="predicted"/>
<comment type="caution">
    <text evidence="1">The sequence shown here is derived from an EMBL/GenBank/DDBJ whole genome shotgun (WGS) entry which is preliminary data.</text>
</comment>
<keyword evidence="2" id="KW-1185">Reference proteome</keyword>
<sequence length="190" mass="21159">MTEPIMESLASEDDGNETVWESPTPADKTAEPLPSGPYRSSSRHGTFVTMFELCDVQAKLDSIREDNAEATIESEANTLGGYTVCVQCKLQKNKEGEISVTFMVCLRCGEWDAHMDWPFTKKLTVVLSHVDGQDKDITLLVPMSSETDVVKKPAPGGCNKGHESEPLSWEEIQRRGLVYKDTLYVNIELE</sequence>
<reference evidence="1" key="1">
    <citation type="submission" date="2020-05" db="EMBL/GenBank/DDBJ databases">
        <title>Large-scale comparative analyses of tick genomes elucidate their genetic diversity and vector capacities.</title>
        <authorList>
            <person name="Jia N."/>
            <person name="Wang J."/>
            <person name="Shi W."/>
            <person name="Du L."/>
            <person name="Sun Y."/>
            <person name="Zhan W."/>
            <person name="Jiang J."/>
            <person name="Wang Q."/>
            <person name="Zhang B."/>
            <person name="Ji P."/>
            <person name="Sakyi L.B."/>
            <person name="Cui X."/>
            <person name="Yuan T."/>
            <person name="Jiang B."/>
            <person name="Yang W."/>
            <person name="Lam T.T.-Y."/>
            <person name="Chang Q."/>
            <person name="Ding S."/>
            <person name="Wang X."/>
            <person name="Zhu J."/>
            <person name="Ruan X."/>
            <person name="Zhao L."/>
            <person name="Wei J."/>
            <person name="Que T."/>
            <person name="Du C."/>
            <person name="Cheng J."/>
            <person name="Dai P."/>
            <person name="Han X."/>
            <person name="Huang E."/>
            <person name="Gao Y."/>
            <person name="Liu J."/>
            <person name="Shao H."/>
            <person name="Ye R."/>
            <person name="Li L."/>
            <person name="Wei W."/>
            <person name="Wang X."/>
            <person name="Wang C."/>
            <person name="Yang T."/>
            <person name="Huo Q."/>
            <person name="Li W."/>
            <person name="Guo W."/>
            <person name="Chen H."/>
            <person name="Zhou L."/>
            <person name="Ni X."/>
            <person name="Tian J."/>
            <person name="Zhou Y."/>
            <person name="Sheng Y."/>
            <person name="Liu T."/>
            <person name="Pan Y."/>
            <person name="Xia L."/>
            <person name="Li J."/>
            <person name="Zhao F."/>
            <person name="Cao W."/>
        </authorList>
    </citation>
    <scope>NUCLEOTIDE SEQUENCE</scope>
    <source>
        <tissue evidence="1">Larvae</tissue>
    </source>
</reference>
<organism evidence="1 2">
    <name type="scientific">Hyalomma asiaticum</name>
    <name type="common">Tick</name>
    <dbReference type="NCBI Taxonomy" id="266040"/>
    <lineage>
        <taxon>Eukaryota</taxon>
        <taxon>Metazoa</taxon>
        <taxon>Ecdysozoa</taxon>
        <taxon>Arthropoda</taxon>
        <taxon>Chelicerata</taxon>
        <taxon>Arachnida</taxon>
        <taxon>Acari</taxon>
        <taxon>Parasitiformes</taxon>
        <taxon>Ixodida</taxon>
        <taxon>Ixodoidea</taxon>
        <taxon>Ixodidae</taxon>
        <taxon>Hyalomminae</taxon>
        <taxon>Hyalomma</taxon>
    </lineage>
</organism>